<gene>
    <name evidence="2" type="ORF">SSLN_LOCUS9527</name>
</gene>
<reference evidence="4" key="1">
    <citation type="submission" date="2016-06" db="UniProtKB">
        <authorList>
            <consortium name="WormBaseParasite"/>
        </authorList>
    </citation>
    <scope>IDENTIFICATION</scope>
</reference>
<reference evidence="2 3" key="2">
    <citation type="submission" date="2018-11" db="EMBL/GenBank/DDBJ databases">
        <authorList>
            <consortium name="Pathogen Informatics"/>
        </authorList>
    </citation>
    <scope>NUCLEOTIDE SEQUENCE [LARGE SCALE GENOMIC DNA]</scope>
    <source>
        <strain evidence="2 3">NST_G2</strain>
    </source>
</reference>
<proteinExistence type="predicted"/>
<organism evidence="4">
    <name type="scientific">Schistocephalus solidus</name>
    <name type="common">Tapeworm</name>
    <dbReference type="NCBI Taxonomy" id="70667"/>
    <lineage>
        <taxon>Eukaryota</taxon>
        <taxon>Metazoa</taxon>
        <taxon>Spiralia</taxon>
        <taxon>Lophotrochozoa</taxon>
        <taxon>Platyhelminthes</taxon>
        <taxon>Cestoda</taxon>
        <taxon>Eucestoda</taxon>
        <taxon>Diphyllobothriidea</taxon>
        <taxon>Diphyllobothriidae</taxon>
        <taxon>Schistocephalus</taxon>
    </lineage>
</organism>
<accession>A0A183SZ79</accession>
<dbReference type="AlphaFoldDB" id="A0A183SZ79"/>
<feature type="compositionally biased region" description="Basic residues" evidence="1">
    <location>
        <begin position="165"/>
        <end position="178"/>
    </location>
</feature>
<dbReference type="EMBL" id="UYSU01035298">
    <property type="protein sequence ID" value="VDL95912.1"/>
    <property type="molecule type" value="Genomic_DNA"/>
</dbReference>
<keyword evidence="3" id="KW-1185">Reference proteome</keyword>
<evidence type="ECO:0000313" key="3">
    <source>
        <dbReference type="Proteomes" id="UP000275846"/>
    </source>
</evidence>
<protein>
    <submittedName>
        <fullName evidence="4">Myosin motor domain-containing protein</fullName>
    </submittedName>
</protein>
<sequence>MTDFARWEARCKYYLQGFDAKLQTGAVLVLLDDEVYDLARSVDISAAASPSVVLDCLREILGSSEHPWVLQADFHRRYQQPGESINDFQQAFRLLVWRGFPHTRCEGPEHSSLARDREEEVLQAACEKPPRSLFGLTAVQPHSAHDASTQTLLQSCSCGSSPRRNNWRRPQTRRPNKLQARRTIEAINAAPGPSDGENANHSDMHVILSHQDYTQIVEHYLEVPPEGGYALPEVFNNEQQVEKLVEVPPEGGSATELVDAAENSRALLYEEAI</sequence>
<evidence type="ECO:0000256" key="1">
    <source>
        <dbReference type="SAM" id="MobiDB-lite"/>
    </source>
</evidence>
<evidence type="ECO:0000313" key="4">
    <source>
        <dbReference type="WBParaSite" id="SSLN_0000988901-mRNA-1"/>
    </source>
</evidence>
<dbReference type="WBParaSite" id="SSLN_0000988901-mRNA-1">
    <property type="protein sequence ID" value="SSLN_0000988901-mRNA-1"/>
    <property type="gene ID" value="SSLN_0000988901"/>
</dbReference>
<evidence type="ECO:0000313" key="2">
    <source>
        <dbReference type="EMBL" id="VDL95912.1"/>
    </source>
</evidence>
<dbReference type="Proteomes" id="UP000275846">
    <property type="component" value="Unassembled WGS sequence"/>
</dbReference>
<name>A0A183SZ79_SCHSO</name>
<feature type="region of interest" description="Disordered" evidence="1">
    <location>
        <begin position="159"/>
        <end position="178"/>
    </location>
</feature>